<evidence type="ECO:0000313" key="4">
    <source>
        <dbReference type="Proteomes" id="UP001187192"/>
    </source>
</evidence>
<keyword evidence="1" id="KW-0801">TPQ</keyword>
<dbReference type="Gene3D" id="3.10.450.40">
    <property type="match status" value="2"/>
</dbReference>
<evidence type="ECO:0000256" key="1">
    <source>
        <dbReference type="RuleBase" id="RU000672"/>
    </source>
</evidence>
<dbReference type="AlphaFoldDB" id="A0AA88AMB0"/>
<dbReference type="InterPro" id="IPR000269">
    <property type="entry name" value="Cu_amine_oxidase"/>
</dbReference>
<dbReference type="EC" id="1.4.3.-" evidence="1"/>
<dbReference type="Pfam" id="PF02727">
    <property type="entry name" value="Cu_amine_oxidN2"/>
    <property type="match status" value="1"/>
</dbReference>
<dbReference type="GO" id="GO:0009308">
    <property type="term" value="P:amine metabolic process"/>
    <property type="evidence" value="ECO:0007669"/>
    <property type="project" value="UniProtKB-UniRule"/>
</dbReference>
<name>A0AA88AMB0_FICCA</name>
<dbReference type="SUPFAM" id="SSF54416">
    <property type="entry name" value="Amine oxidase N-terminal region"/>
    <property type="match status" value="2"/>
</dbReference>
<comment type="caution">
    <text evidence="3">The sequence shown here is derived from an EMBL/GenBank/DDBJ whole genome shotgun (WGS) entry which is preliminary data.</text>
</comment>
<protein>
    <recommendedName>
        <fullName evidence="1">Amine oxidase</fullName>
        <ecNumber evidence="1">1.4.3.-</ecNumber>
    </recommendedName>
</protein>
<keyword evidence="1" id="KW-0186">Copper</keyword>
<dbReference type="PANTHER" id="PTHR10638">
    <property type="entry name" value="COPPER AMINE OXIDASE"/>
    <property type="match status" value="1"/>
</dbReference>
<comment type="PTM">
    <text evidence="1">Topaquinone (TPQ) is generated by copper-dependent autoxidation of a specific tyrosyl residue.</text>
</comment>
<dbReference type="Proteomes" id="UP001187192">
    <property type="component" value="Unassembled WGS sequence"/>
</dbReference>
<evidence type="ECO:0000313" key="3">
    <source>
        <dbReference type="EMBL" id="GMN46666.1"/>
    </source>
</evidence>
<comment type="cofactor">
    <cofactor evidence="1">
        <name>Cu cation</name>
        <dbReference type="ChEBI" id="CHEBI:23378"/>
    </cofactor>
    <text evidence="1">Contains 1 topaquinone per subunit.</text>
</comment>
<dbReference type="InterPro" id="IPR016182">
    <property type="entry name" value="Cu_amine_oxidase_N-reg"/>
</dbReference>
<sequence>MRYTALGKFSYGHTCGKNKSLSLPIFFIFIFISSISCHQKYHPLDPLTPSDRVQPHQNNKAYSTSNNHNITFQYVGLDGPEKSTILSWQSNPAPATLQPRRALVHARLDKQTLEITVDLSTRSIFSENKHQGTGFPMLTSNEQTVANTLVRKYGPLIESVKKRGLDMSQVYCSSFTVGRLRVPLPKAEGTEFRASKLRPPFGPWLNGVAMASNGPGFKVDGQVIR</sequence>
<organism evidence="3 4">
    <name type="scientific">Ficus carica</name>
    <name type="common">Common fig</name>
    <dbReference type="NCBI Taxonomy" id="3494"/>
    <lineage>
        <taxon>Eukaryota</taxon>
        <taxon>Viridiplantae</taxon>
        <taxon>Streptophyta</taxon>
        <taxon>Embryophyta</taxon>
        <taxon>Tracheophyta</taxon>
        <taxon>Spermatophyta</taxon>
        <taxon>Magnoliopsida</taxon>
        <taxon>eudicotyledons</taxon>
        <taxon>Gunneridae</taxon>
        <taxon>Pentapetalae</taxon>
        <taxon>rosids</taxon>
        <taxon>fabids</taxon>
        <taxon>Rosales</taxon>
        <taxon>Moraceae</taxon>
        <taxon>Ficeae</taxon>
        <taxon>Ficus</taxon>
    </lineage>
</organism>
<dbReference type="EMBL" id="BTGU01000023">
    <property type="protein sequence ID" value="GMN46666.1"/>
    <property type="molecule type" value="Genomic_DNA"/>
</dbReference>
<evidence type="ECO:0000259" key="2">
    <source>
        <dbReference type="Pfam" id="PF02727"/>
    </source>
</evidence>
<keyword evidence="4" id="KW-1185">Reference proteome</keyword>
<accession>A0AA88AMB0</accession>
<keyword evidence="1" id="KW-0560">Oxidoreductase</keyword>
<reference evidence="3" key="1">
    <citation type="submission" date="2023-07" db="EMBL/GenBank/DDBJ databases">
        <title>draft genome sequence of fig (Ficus carica).</title>
        <authorList>
            <person name="Takahashi T."/>
            <person name="Nishimura K."/>
        </authorList>
    </citation>
    <scope>NUCLEOTIDE SEQUENCE</scope>
</reference>
<dbReference type="PANTHER" id="PTHR10638:SF87">
    <property type="entry name" value="AMINE OXIDASE [COPPER-CONTAINING] ALPHA 2, PEROXISOMAL-RELATED"/>
    <property type="match status" value="1"/>
</dbReference>
<dbReference type="InterPro" id="IPR015800">
    <property type="entry name" value="Cu_amine_oxidase_N2"/>
</dbReference>
<feature type="domain" description="Copper amine oxidase N2-terminal" evidence="2">
    <location>
        <begin position="42"/>
        <end position="128"/>
    </location>
</feature>
<dbReference type="GO" id="GO:0005507">
    <property type="term" value="F:copper ion binding"/>
    <property type="evidence" value="ECO:0007669"/>
    <property type="project" value="InterPro"/>
</dbReference>
<dbReference type="GO" id="GO:0008131">
    <property type="term" value="F:primary methylamine oxidase activity"/>
    <property type="evidence" value="ECO:0007669"/>
    <property type="project" value="InterPro"/>
</dbReference>
<proteinExistence type="inferred from homology"/>
<keyword evidence="1" id="KW-0479">Metal-binding</keyword>
<dbReference type="GO" id="GO:0048038">
    <property type="term" value="F:quinone binding"/>
    <property type="evidence" value="ECO:0007669"/>
    <property type="project" value="InterPro"/>
</dbReference>
<gene>
    <name evidence="3" type="ORF">TIFTF001_015846</name>
</gene>
<comment type="similarity">
    <text evidence="1">Belongs to the copper/topaquinone oxidase family.</text>
</comment>